<dbReference type="Proteomes" id="UP000598174">
    <property type="component" value="Unassembled WGS sequence"/>
</dbReference>
<organism evidence="1 2">
    <name type="scientific">Paractinoplanes ferrugineus</name>
    <dbReference type="NCBI Taxonomy" id="113564"/>
    <lineage>
        <taxon>Bacteria</taxon>
        <taxon>Bacillati</taxon>
        <taxon>Actinomycetota</taxon>
        <taxon>Actinomycetes</taxon>
        <taxon>Micromonosporales</taxon>
        <taxon>Micromonosporaceae</taxon>
        <taxon>Paractinoplanes</taxon>
    </lineage>
</organism>
<sequence>MDSVHNLAVDYGVEGVVPADAPLGVAKLAHVHRVFNAIMGGGFGFAMEVIEPVEFEQAIDGFRYLNLVEVADLLAELVRSYGEYGYDERKEESFDALINESALVLDAYRRKAAEEPSDFGL</sequence>
<proteinExistence type="predicted"/>
<keyword evidence="2" id="KW-1185">Reference proteome</keyword>
<gene>
    <name evidence="1" type="ORF">Afe05nite_87210</name>
</gene>
<protein>
    <submittedName>
        <fullName evidence="1">Uncharacterized protein</fullName>
    </submittedName>
</protein>
<dbReference type="RefSeq" id="WP_203823206.1">
    <property type="nucleotide sequence ID" value="NZ_BAAABP010000074.1"/>
</dbReference>
<reference evidence="1" key="1">
    <citation type="submission" date="2021-01" db="EMBL/GenBank/DDBJ databases">
        <title>Whole genome shotgun sequence of Actinoplanes ferrugineus NBRC 15555.</title>
        <authorList>
            <person name="Komaki H."/>
            <person name="Tamura T."/>
        </authorList>
    </citation>
    <scope>NUCLEOTIDE SEQUENCE</scope>
    <source>
        <strain evidence="1">NBRC 15555</strain>
    </source>
</reference>
<comment type="caution">
    <text evidence="1">The sequence shown here is derived from an EMBL/GenBank/DDBJ whole genome shotgun (WGS) entry which is preliminary data.</text>
</comment>
<evidence type="ECO:0000313" key="2">
    <source>
        <dbReference type="Proteomes" id="UP000598174"/>
    </source>
</evidence>
<dbReference type="AlphaFoldDB" id="A0A919JGP6"/>
<dbReference type="EMBL" id="BOMM01000108">
    <property type="protein sequence ID" value="GIE16881.1"/>
    <property type="molecule type" value="Genomic_DNA"/>
</dbReference>
<accession>A0A919JGP6</accession>
<evidence type="ECO:0000313" key="1">
    <source>
        <dbReference type="EMBL" id="GIE16881.1"/>
    </source>
</evidence>
<name>A0A919JGP6_9ACTN</name>